<dbReference type="SMART" id="SM00408">
    <property type="entry name" value="IGc2"/>
    <property type="match status" value="3"/>
</dbReference>
<evidence type="ECO:0000313" key="6">
    <source>
        <dbReference type="Proteomes" id="UP000252519"/>
    </source>
</evidence>
<dbReference type="Gene3D" id="2.60.40.10">
    <property type="entry name" value="Immunoglobulins"/>
    <property type="match status" value="5"/>
</dbReference>
<dbReference type="PRINTS" id="PR00014">
    <property type="entry name" value="FNTYPEIII"/>
</dbReference>
<dbReference type="CDD" id="cd00096">
    <property type="entry name" value="Ig"/>
    <property type="match status" value="2"/>
</dbReference>
<dbReference type="Pfam" id="PF07679">
    <property type="entry name" value="I-set"/>
    <property type="match status" value="4"/>
</dbReference>
<dbReference type="Pfam" id="PF00041">
    <property type="entry name" value="fn3"/>
    <property type="match status" value="1"/>
</dbReference>
<evidence type="ECO:0000259" key="3">
    <source>
        <dbReference type="PROSITE" id="PS50835"/>
    </source>
</evidence>
<dbReference type="InterPro" id="IPR007110">
    <property type="entry name" value="Ig-like_dom"/>
</dbReference>
<proteinExistence type="predicted"/>
<accession>A0A368FI75</accession>
<organism evidence="5 6">
    <name type="scientific">Ancylostoma caninum</name>
    <name type="common">Dog hookworm</name>
    <dbReference type="NCBI Taxonomy" id="29170"/>
    <lineage>
        <taxon>Eukaryota</taxon>
        <taxon>Metazoa</taxon>
        <taxon>Ecdysozoa</taxon>
        <taxon>Nematoda</taxon>
        <taxon>Chromadorea</taxon>
        <taxon>Rhabditida</taxon>
        <taxon>Rhabditina</taxon>
        <taxon>Rhabditomorpha</taxon>
        <taxon>Strongyloidea</taxon>
        <taxon>Ancylostomatidae</taxon>
        <taxon>Ancylostomatinae</taxon>
        <taxon>Ancylostoma</taxon>
    </lineage>
</organism>
<name>A0A368FI75_ANCCA</name>
<dbReference type="PANTHER" id="PTHR14340:SF9">
    <property type="entry name" value="FIBRONECTIN TYPE-III DOMAIN-CONTAINING PROTEIN"/>
    <property type="match status" value="1"/>
</dbReference>
<dbReference type="STRING" id="29170.A0A368FI75"/>
<dbReference type="SUPFAM" id="SSF49265">
    <property type="entry name" value="Fibronectin type III"/>
    <property type="match status" value="2"/>
</dbReference>
<dbReference type="SUPFAM" id="SSF48726">
    <property type="entry name" value="Immunoglobulin"/>
    <property type="match status" value="4"/>
</dbReference>
<evidence type="ECO:0000259" key="4">
    <source>
        <dbReference type="PROSITE" id="PS50853"/>
    </source>
</evidence>
<keyword evidence="6" id="KW-1185">Reference proteome</keyword>
<dbReference type="AlphaFoldDB" id="A0A368FI75"/>
<evidence type="ECO:0000256" key="2">
    <source>
        <dbReference type="ARBA" id="ARBA00023319"/>
    </source>
</evidence>
<dbReference type="CDD" id="cd00063">
    <property type="entry name" value="FN3"/>
    <property type="match status" value="1"/>
</dbReference>
<dbReference type="SMART" id="SM00060">
    <property type="entry name" value="FN3"/>
    <property type="match status" value="2"/>
</dbReference>
<feature type="domain" description="Ig-like" evidence="3">
    <location>
        <begin position="121"/>
        <end position="210"/>
    </location>
</feature>
<comment type="caution">
    <text evidence="5">The sequence shown here is derived from an EMBL/GenBank/DDBJ whole genome shotgun (WGS) entry which is preliminary data.</text>
</comment>
<gene>
    <name evidence="5" type="ORF">ANCCAN_22362</name>
</gene>
<dbReference type="Proteomes" id="UP000252519">
    <property type="component" value="Unassembled WGS sequence"/>
</dbReference>
<evidence type="ECO:0000313" key="5">
    <source>
        <dbReference type="EMBL" id="RCN31843.1"/>
    </source>
</evidence>
<dbReference type="SMART" id="SM00409">
    <property type="entry name" value="IG"/>
    <property type="match status" value="4"/>
</dbReference>
<dbReference type="PROSITE" id="PS50835">
    <property type="entry name" value="IG_LIKE"/>
    <property type="match status" value="3"/>
</dbReference>
<protein>
    <submittedName>
        <fullName evidence="5">Immunoglobulin I-set domain protein</fullName>
    </submittedName>
</protein>
<feature type="domain" description="Ig-like" evidence="3">
    <location>
        <begin position="308"/>
        <end position="397"/>
    </location>
</feature>
<sequence>LNDELQFHERFTVGDLQPNISYVFKVEAQNEAGFVSTSNIESEPLLISPTLGRPTTILDVPRITITDDDTVVVQWDVSDDEPCSEFIVEYKSESSSVWSEVFITRLGLATLIVTFSASVAPVIIKPIRDATIPKKRALHLECHANAEPAPEYIWYKDGSEIIPQNANTEIVNEGYMSLLTIHSVDSSDAGVYTCEVENKHGKTSCDATIVITDVRCHFESSFSEYTEAIEGQDIELQCTLSDEDGVVVWFKDGKPLEADDHISVVIDEKNRVLRITGVRDSDSGNYRCETSDGRSRTEGELLVKEEEPHISVGPQDDTIKEFGVSVELKCELTKPVHRVLWFKNGKEIWPQMNKYAIVTEGTVSTLKIMNFDKSDAGEYYAALNEKEKSAPAHIALEVAPEVKIKEDLGEELTKHAHSDLDFHVEASGNPQPTVTILHNGERIQSRAKVDVAEYEDTVSVRMKNLTMDDIGTIKIIAENASGVAQKEIRLNVIDVPSEPLELQAKNITKDSTTLLWHPPTETNGAPVIGYVVERKAVDSSRWRTIGKTDARTLRFEAQDLLSKQVYGFRVLAVNEAGEGPPCQPVDIITKDDDAEVTPEEIHLNGLSS</sequence>
<dbReference type="InterPro" id="IPR036116">
    <property type="entry name" value="FN3_sf"/>
</dbReference>
<dbReference type="OrthoDB" id="504170at2759"/>
<feature type="domain" description="Ig-like" evidence="3">
    <location>
        <begin position="230"/>
        <end position="304"/>
    </location>
</feature>
<dbReference type="PROSITE" id="PS50853">
    <property type="entry name" value="FN3"/>
    <property type="match status" value="1"/>
</dbReference>
<dbReference type="InterPro" id="IPR003961">
    <property type="entry name" value="FN3_dom"/>
</dbReference>
<dbReference type="PANTHER" id="PTHR14340">
    <property type="entry name" value="MICROFIBRIL-ASSOCIATED GLYCOPROTEIN 3"/>
    <property type="match status" value="1"/>
</dbReference>
<feature type="domain" description="Fibronectin type-III" evidence="4">
    <location>
        <begin position="498"/>
        <end position="592"/>
    </location>
</feature>
<dbReference type="InterPro" id="IPR013098">
    <property type="entry name" value="Ig_I-set"/>
</dbReference>
<keyword evidence="2" id="KW-0393">Immunoglobulin domain</keyword>
<reference evidence="5 6" key="1">
    <citation type="submission" date="2014-10" db="EMBL/GenBank/DDBJ databases">
        <title>Draft genome of the hookworm Ancylostoma caninum.</title>
        <authorList>
            <person name="Mitreva M."/>
        </authorList>
    </citation>
    <scope>NUCLEOTIDE SEQUENCE [LARGE SCALE GENOMIC DNA]</scope>
    <source>
        <strain evidence="5 6">Baltimore</strain>
    </source>
</reference>
<feature type="non-terminal residue" evidence="5">
    <location>
        <position position="1"/>
    </location>
</feature>
<dbReference type="EMBL" id="JOJR01001205">
    <property type="protein sequence ID" value="RCN31843.1"/>
    <property type="molecule type" value="Genomic_DNA"/>
</dbReference>
<dbReference type="InterPro" id="IPR003599">
    <property type="entry name" value="Ig_sub"/>
</dbReference>
<keyword evidence="1" id="KW-0677">Repeat</keyword>
<dbReference type="InterPro" id="IPR003598">
    <property type="entry name" value="Ig_sub2"/>
</dbReference>
<dbReference type="InterPro" id="IPR036179">
    <property type="entry name" value="Ig-like_dom_sf"/>
</dbReference>
<dbReference type="InterPro" id="IPR013783">
    <property type="entry name" value="Ig-like_fold"/>
</dbReference>
<evidence type="ECO:0000256" key="1">
    <source>
        <dbReference type="ARBA" id="ARBA00022737"/>
    </source>
</evidence>
<dbReference type="FunFam" id="2.60.40.10:FF:000107">
    <property type="entry name" value="Myosin, light chain kinase a"/>
    <property type="match status" value="1"/>
</dbReference>